<dbReference type="GO" id="GO:0000976">
    <property type="term" value="F:transcription cis-regulatory region binding"/>
    <property type="evidence" value="ECO:0007669"/>
    <property type="project" value="TreeGrafter"/>
</dbReference>
<evidence type="ECO:0000256" key="4">
    <source>
        <dbReference type="ARBA" id="ARBA00023163"/>
    </source>
</evidence>
<name>A0A1B8APS7_FUSPO</name>
<comment type="subcellular location">
    <subcellularLocation>
        <location evidence="1">Nucleus</location>
    </subcellularLocation>
</comment>
<evidence type="ECO:0000256" key="1">
    <source>
        <dbReference type="ARBA" id="ARBA00004123"/>
    </source>
</evidence>
<comment type="caution">
    <text evidence="8">The sequence shown here is derived from an EMBL/GenBank/DDBJ whole genome shotgun (WGS) entry which is preliminary data.</text>
</comment>
<evidence type="ECO:0000313" key="9">
    <source>
        <dbReference type="Proteomes" id="UP000091967"/>
    </source>
</evidence>
<dbReference type="STRING" id="36050.A0A1B8APS7"/>
<dbReference type="OMA" id="ATWFELQ"/>
<protein>
    <recommendedName>
        <fullName evidence="7">Zn(2)-C6 fungal-type domain-containing protein</fullName>
    </recommendedName>
</protein>
<dbReference type="PROSITE" id="PS50048">
    <property type="entry name" value="ZN2_CY6_FUNGAL_2"/>
    <property type="match status" value="1"/>
</dbReference>
<dbReference type="CDD" id="cd00067">
    <property type="entry name" value="GAL4"/>
    <property type="match status" value="1"/>
</dbReference>
<keyword evidence="5" id="KW-0539">Nucleus</keyword>
<evidence type="ECO:0000259" key="7">
    <source>
        <dbReference type="PROSITE" id="PS50048"/>
    </source>
</evidence>
<gene>
    <name evidence="8" type="ORF">FPOA_08859</name>
</gene>
<evidence type="ECO:0000256" key="6">
    <source>
        <dbReference type="SAM" id="MobiDB-lite"/>
    </source>
</evidence>
<dbReference type="Gene3D" id="4.10.240.10">
    <property type="entry name" value="Zn(2)-C6 fungal-type DNA-binding domain"/>
    <property type="match status" value="1"/>
</dbReference>
<keyword evidence="9" id="KW-1185">Reference proteome</keyword>
<keyword evidence="2" id="KW-0805">Transcription regulation</keyword>
<feature type="domain" description="Zn(2)-C6 fungal-type" evidence="7">
    <location>
        <begin position="15"/>
        <end position="46"/>
    </location>
</feature>
<dbReference type="GO" id="GO:0008270">
    <property type="term" value="F:zinc ion binding"/>
    <property type="evidence" value="ECO:0007669"/>
    <property type="project" value="InterPro"/>
</dbReference>
<proteinExistence type="predicted"/>
<dbReference type="GO" id="GO:0000981">
    <property type="term" value="F:DNA-binding transcription factor activity, RNA polymerase II-specific"/>
    <property type="evidence" value="ECO:0007669"/>
    <property type="project" value="InterPro"/>
</dbReference>
<evidence type="ECO:0000256" key="2">
    <source>
        <dbReference type="ARBA" id="ARBA00023015"/>
    </source>
</evidence>
<evidence type="ECO:0000313" key="8">
    <source>
        <dbReference type="EMBL" id="OBS22522.1"/>
    </source>
</evidence>
<dbReference type="SMART" id="SM00066">
    <property type="entry name" value="GAL4"/>
    <property type="match status" value="1"/>
</dbReference>
<dbReference type="SUPFAM" id="SSF57701">
    <property type="entry name" value="Zn2/Cys6 DNA-binding domain"/>
    <property type="match status" value="1"/>
</dbReference>
<evidence type="ECO:0000256" key="3">
    <source>
        <dbReference type="ARBA" id="ARBA00023125"/>
    </source>
</evidence>
<reference evidence="8 9" key="1">
    <citation type="submission" date="2016-06" db="EMBL/GenBank/DDBJ databases">
        <title>Living apart together: crosstalk between the core and supernumerary genomes in a fungal plant pathogen.</title>
        <authorList>
            <person name="Vanheule A."/>
            <person name="Audenaert K."/>
            <person name="Warris S."/>
            <person name="Van De Geest H."/>
            <person name="Schijlen E."/>
            <person name="Hofte M."/>
            <person name="De Saeger S."/>
            <person name="Haesaert G."/>
            <person name="Waalwijk C."/>
            <person name="Van Der Lee T."/>
        </authorList>
    </citation>
    <scope>NUCLEOTIDE SEQUENCE [LARGE SCALE GENOMIC DNA]</scope>
    <source>
        <strain evidence="8 9">2516</strain>
    </source>
</reference>
<dbReference type="AlphaFoldDB" id="A0A1B8APS7"/>
<dbReference type="InterPro" id="IPR051089">
    <property type="entry name" value="prtT"/>
</dbReference>
<dbReference type="PANTHER" id="PTHR31845">
    <property type="entry name" value="FINGER DOMAIN PROTEIN, PUTATIVE-RELATED"/>
    <property type="match status" value="1"/>
</dbReference>
<dbReference type="InterPro" id="IPR001138">
    <property type="entry name" value="Zn2Cys6_DnaBD"/>
</dbReference>
<accession>A0A1B8APS7</accession>
<keyword evidence="4" id="KW-0804">Transcription</keyword>
<dbReference type="EMBL" id="LYXU01000003">
    <property type="protein sequence ID" value="OBS22522.1"/>
    <property type="molecule type" value="Genomic_DNA"/>
</dbReference>
<feature type="region of interest" description="Disordered" evidence="6">
    <location>
        <begin position="73"/>
        <end position="107"/>
    </location>
</feature>
<dbReference type="CDD" id="cd12148">
    <property type="entry name" value="fungal_TF_MHR"/>
    <property type="match status" value="1"/>
</dbReference>
<sequence>MTTSQPAVEARLNRTCEACRKRKIRCISTPAKRCTRCNKIDIECIFKAPAIKRKRKRNETRLRELEQMLNEVRQSVSREQQRDQWPSSASDALATPASTDKSHQPSGYISDISSSLSSLDQTSGGLPDKGDPVERGLVDEALAEELYRGFCTGILPHYPIVLPSTHLSWRTFQQDRPALFRAILATASASIRPDLWTLLFTDAERYVLEQAMIFGRKSLDLIQASLVLATWSHPPTKFQDLNFSQFANVAATMVIDLRSSNDHQHQISFRSSELPTEEQMEVARTFSACYLICSSIAMSFRRPSALSYGSWIEDSVNVLDSPFTSHINDRRLASWIRLQRLAEETFAMAGSEPDNLPAINHTDPRNRLILQAGLERVNSWRQSLPEDIMIPTLNIHYHVILLNISERGLYEKHDVQDFRPPYAIHTLPSQNNFALDTPQYTDARSECSTVARRLLKLFLELSPEMYQQVPIIVYTRLMYAVIVIVKLEVFNNTCTKLSRDDSISPINTIEAILSKVQEASDERHFRNPTLFHAILRRLLDRCNETRSQLGILENEIIEPLRNLQIEASKTIRNLQAQKPMEVM</sequence>
<organism evidence="8 9">
    <name type="scientific">Fusarium poae</name>
    <dbReference type="NCBI Taxonomy" id="36050"/>
    <lineage>
        <taxon>Eukaryota</taxon>
        <taxon>Fungi</taxon>
        <taxon>Dikarya</taxon>
        <taxon>Ascomycota</taxon>
        <taxon>Pezizomycotina</taxon>
        <taxon>Sordariomycetes</taxon>
        <taxon>Hypocreomycetidae</taxon>
        <taxon>Hypocreales</taxon>
        <taxon>Nectriaceae</taxon>
        <taxon>Fusarium</taxon>
    </lineage>
</organism>
<dbReference type="InterPro" id="IPR036864">
    <property type="entry name" value="Zn2-C6_fun-type_DNA-bd_sf"/>
</dbReference>
<dbReference type="Proteomes" id="UP000091967">
    <property type="component" value="Unassembled WGS sequence"/>
</dbReference>
<dbReference type="PANTHER" id="PTHR31845:SF10">
    <property type="entry name" value="ZN(II)2CYS6 TRANSCRIPTION FACTOR (EUROFUNG)"/>
    <property type="match status" value="1"/>
</dbReference>
<evidence type="ECO:0000256" key="5">
    <source>
        <dbReference type="ARBA" id="ARBA00023242"/>
    </source>
</evidence>
<dbReference type="PROSITE" id="PS00463">
    <property type="entry name" value="ZN2_CY6_FUNGAL_1"/>
    <property type="match status" value="1"/>
</dbReference>
<keyword evidence="3" id="KW-0238">DNA-binding</keyword>
<dbReference type="GO" id="GO:0005634">
    <property type="term" value="C:nucleus"/>
    <property type="evidence" value="ECO:0007669"/>
    <property type="project" value="UniProtKB-SubCell"/>
</dbReference>